<name>A0A2G5PGM6_9MYCO</name>
<protein>
    <submittedName>
        <fullName evidence="2">Ribbon-helix-helix protein, CopG family</fullName>
    </submittedName>
</protein>
<dbReference type="SUPFAM" id="SSF47598">
    <property type="entry name" value="Ribbon-helix-helix"/>
    <property type="match status" value="1"/>
</dbReference>
<comment type="caution">
    <text evidence="2">The sequence shown here is derived from an EMBL/GenBank/DDBJ whole genome shotgun (WGS) entry which is preliminary data.</text>
</comment>
<dbReference type="OrthoDB" id="4735215at2"/>
<organism evidence="2 3">
    <name type="scientific">Mycolicibacterium brumae</name>
    <dbReference type="NCBI Taxonomy" id="85968"/>
    <lineage>
        <taxon>Bacteria</taxon>
        <taxon>Bacillati</taxon>
        <taxon>Actinomycetota</taxon>
        <taxon>Actinomycetes</taxon>
        <taxon>Mycobacteriales</taxon>
        <taxon>Mycobacteriaceae</taxon>
        <taxon>Mycolicibacterium</taxon>
    </lineage>
</organism>
<dbReference type="EMBL" id="PDCN02000001">
    <property type="protein sequence ID" value="PIB77467.1"/>
    <property type="molecule type" value="Genomic_DNA"/>
</dbReference>
<dbReference type="Proteomes" id="UP000230551">
    <property type="component" value="Unassembled WGS sequence"/>
</dbReference>
<dbReference type="RefSeq" id="WP_090588650.1">
    <property type="nucleotide sequence ID" value="NZ_CP104302.1"/>
</dbReference>
<dbReference type="AlphaFoldDB" id="A0A2G5PGM6"/>
<evidence type="ECO:0000313" key="2">
    <source>
        <dbReference type="EMBL" id="PIB77467.1"/>
    </source>
</evidence>
<dbReference type="Pfam" id="PF01402">
    <property type="entry name" value="RHH_1"/>
    <property type="match status" value="1"/>
</dbReference>
<keyword evidence="3" id="KW-1185">Reference proteome</keyword>
<reference evidence="2 3" key="1">
    <citation type="journal article" date="2017" name="Infect. Genet. Evol.">
        <title>The new phylogeny of the genus Mycobacterium: The old and the news.</title>
        <authorList>
            <person name="Tortoli E."/>
            <person name="Fedrizzi T."/>
            <person name="Meehan C.J."/>
            <person name="Trovato A."/>
            <person name="Grottola A."/>
            <person name="Giacobazzi E."/>
            <person name="Serpini G.F."/>
            <person name="Tagliazucchi S."/>
            <person name="Fabio A."/>
            <person name="Bettua C."/>
            <person name="Bertorelli R."/>
            <person name="Frascaro F."/>
            <person name="De Sanctis V."/>
            <person name="Pecorari M."/>
            <person name="Jousson O."/>
            <person name="Segata N."/>
            <person name="Cirillo D.M."/>
        </authorList>
    </citation>
    <scope>NUCLEOTIDE SEQUENCE [LARGE SCALE GENOMIC DNA]</scope>
    <source>
        <strain evidence="2 3">CIP1034565</strain>
    </source>
</reference>
<gene>
    <name evidence="2" type="ORF">CQY22_000395</name>
</gene>
<dbReference type="STRING" id="85968.GCA_900073015_01767"/>
<accession>A0A2G5PGM6</accession>
<dbReference type="InterPro" id="IPR002145">
    <property type="entry name" value="CopG"/>
</dbReference>
<dbReference type="InterPro" id="IPR010985">
    <property type="entry name" value="Ribbon_hlx_hlx"/>
</dbReference>
<sequence length="80" mass="9012">MHKTTVYLPVELDVRLEAEARAEGVSKAELIRRGVAKLLDESQRPRQAKPMPVFDSGRSRAVDEIKAELVDEIADRAARR</sequence>
<feature type="domain" description="Ribbon-helix-helix protein CopG" evidence="1">
    <location>
        <begin position="3"/>
        <end position="41"/>
    </location>
</feature>
<dbReference type="CDD" id="cd21631">
    <property type="entry name" value="RHH_CopG_NikR-like"/>
    <property type="match status" value="1"/>
</dbReference>
<proteinExistence type="predicted"/>
<evidence type="ECO:0000259" key="1">
    <source>
        <dbReference type="Pfam" id="PF01402"/>
    </source>
</evidence>
<dbReference type="GO" id="GO:0006355">
    <property type="term" value="P:regulation of DNA-templated transcription"/>
    <property type="evidence" value="ECO:0007669"/>
    <property type="project" value="InterPro"/>
</dbReference>
<evidence type="ECO:0000313" key="3">
    <source>
        <dbReference type="Proteomes" id="UP000230551"/>
    </source>
</evidence>